<evidence type="ECO:0000313" key="3">
    <source>
        <dbReference type="Proteomes" id="UP000249890"/>
    </source>
</evidence>
<dbReference type="InterPro" id="IPR024623">
    <property type="entry name" value="YtxH"/>
</dbReference>
<protein>
    <recommendedName>
        <fullName evidence="4">Gas vesicle protein</fullName>
    </recommendedName>
</protein>
<dbReference type="PANTHER" id="PTHR35792">
    <property type="entry name" value="GENERAL STRESS PROTEIN"/>
    <property type="match status" value="1"/>
</dbReference>
<evidence type="ECO:0000313" key="2">
    <source>
        <dbReference type="EMBL" id="ASA20621.1"/>
    </source>
</evidence>
<reference evidence="2 3" key="1">
    <citation type="submission" date="2017-06" db="EMBL/GenBank/DDBJ databases">
        <title>Complete genome sequence of Paenibacillus donghaensis KCTC 13049T isolated from East Sea sediment, South Korea.</title>
        <authorList>
            <person name="Jung B.K."/>
            <person name="Hong S.-J."/>
            <person name="Shin J.-H."/>
        </authorList>
    </citation>
    <scope>NUCLEOTIDE SEQUENCE [LARGE SCALE GENOMIC DNA]</scope>
    <source>
        <strain evidence="2 3">KCTC 13049</strain>
    </source>
</reference>
<dbReference type="RefSeq" id="WP_087914639.1">
    <property type="nucleotide sequence ID" value="NZ_CP021780.1"/>
</dbReference>
<dbReference type="Proteomes" id="UP000249890">
    <property type="component" value="Chromosome"/>
</dbReference>
<gene>
    <name evidence="2" type="ORF">B9T62_07325</name>
</gene>
<dbReference type="KEGG" id="pdh:B9T62_07325"/>
<feature type="compositionally biased region" description="Basic and acidic residues" evidence="1">
    <location>
        <begin position="121"/>
        <end position="130"/>
    </location>
</feature>
<proteinExistence type="predicted"/>
<sequence>MKKDSKGLLWGLLAGGILGSVTALLFAPKPGKALRQDIAEGTAAGVEKVQELAAQASDKGVEIYDKAKDTALLVVSEVKEWTNKCTIDTDEEVKLAVSGIDEAAEEVAADEAEAGTEEDGTDHGDNSPNL</sequence>
<accession>A0A2Z2KL23</accession>
<dbReference type="OrthoDB" id="9810874at2"/>
<evidence type="ECO:0008006" key="4">
    <source>
        <dbReference type="Google" id="ProtNLM"/>
    </source>
</evidence>
<feature type="compositionally biased region" description="Acidic residues" evidence="1">
    <location>
        <begin position="105"/>
        <end position="120"/>
    </location>
</feature>
<name>A0A2Z2KL23_9BACL</name>
<keyword evidence="3" id="KW-1185">Reference proteome</keyword>
<organism evidence="2 3">
    <name type="scientific">Paenibacillus donghaensis</name>
    <dbReference type="NCBI Taxonomy" id="414771"/>
    <lineage>
        <taxon>Bacteria</taxon>
        <taxon>Bacillati</taxon>
        <taxon>Bacillota</taxon>
        <taxon>Bacilli</taxon>
        <taxon>Bacillales</taxon>
        <taxon>Paenibacillaceae</taxon>
        <taxon>Paenibacillus</taxon>
    </lineage>
</organism>
<dbReference type="Pfam" id="PF12732">
    <property type="entry name" value="YtxH"/>
    <property type="match status" value="1"/>
</dbReference>
<dbReference type="PANTHER" id="PTHR35792:SF1">
    <property type="entry name" value="SLL0268 PROTEIN"/>
    <property type="match status" value="1"/>
</dbReference>
<feature type="region of interest" description="Disordered" evidence="1">
    <location>
        <begin position="105"/>
        <end position="130"/>
    </location>
</feature>
<dbReference type="EMBL" id="CP021780">
    <property type="protein sequence ID" value="ASA20621.1"/>
    <property type="molecule type" value="Genomic_DNA"/>
</dbReference>
<dbReference type="InterPro" id="IPR052928">
    <property type="entry name" value="Desiccation-related_membrane"/>
</dbReference>
<evidence type="ECO:0000256" key="1">
    <source>
        <dbReference type="SAM" id="MobiDB-lite"/>
    </source>
</evidence>
<dbReference type="AlphaFoldDB" id="A0A2Z2KL23"/>